<proteinExistence type="predicted"/>
<evidence type="ECO:0000313" key="2">
    <source>
        <dbReference type="EMBL" id="SFN97084.1"/>
    </source>
</evidence>
<dbReference type="STRING" id="1266925.GCA_000619905_02655"/>
<dbReference type="EMBL" id="FOVJ01000005">
    <property type="protein sequence ID" value="SFN97084.1"/>
    <property type="molecule type" value="Genomic_DNA"/>
</dbReference>
<dbReference type="RefSeq" id="WP_074797489.1">
    <property type="nucleotide sequence ID" value="NZ_FOVJ01000005.1"/>
</dbReference>
<sequence>MNAKPKREPPQAAQSSSQETQPLVPISSWTSIAIGITTYVFEESEAAIRQSGLVPEWVSYPAERPGNGIAVPANHAFPSYLKLLRLESGRLRLVIDVRTVLMGDSRFQRFLGGLTADASLSLVRRESA</sequence>
<dbReference type="AlphaFoldDB" id="A0A1I5DCV2"/>
<gene>
    <name evidence="2" type="ORF">SAMN05216386_2286</name>
</gene>
<organism evidence="2 3">
    <name type="scientific">Nitrosospira briensis</name>
    <dbReference type="NCBI Taxonomy" id="35799"/>
    <lineage>
        <taxon>Bacteria</taxon>
        <taxon>Pseudomonadati</taxon>
        <taxon>Pseudomonadota</taxon>
        <taxon>Betaproteobacteria</taxon>
        <taxon>Nitrosomonadales</taxon>
        <taxon>Nitrosomonadaceae</taxon>
        <taxon>Nitrosospira</taxon>
    </lineage>
</organism>
<protein>
    <submittedName>
        <fullName evidence="2">Uncharacterized protein</fullName>
    </submittedName>
</protein>
<dbReference type="OrthoDB" id="8563090at2"/>
<feature type="region of interest" description="Disordered" evidence="1">
    <location>
        <begin position="1"/>
        <end position="23"/>
    </location>
</feature>
<feature type="compositionally biased region" description="Polar residues" evidence="1">
    <location>
        <begin position="12"/>
        <end position="23"/>
    </location>
</feature>
<accession>A0A1I5DCV2</accession>
<reference evidence="3" key="1">
    <citation type="submission" date="2016-10" db="EMBL/GenBank/DDBJ databases">
        <authorList>
            <person name="Varghese N."/>
        </authorList>
    </citation>
    <scope>NUCLEOTIDE SEQUENCE [LARGE SCALE GENOMIC DNA]</scope>
    <source>
        <strain evidence="3">Nsp8</strain>
    </source>
</reference>
<evidence type="ECO:0000313" key="3">
    <source>
        <dbReference type="Proteomes" id="UP000183107"/>
    </source>
</evidence>
<name>A0A1I5DCV2_9PROT</name>
<evidence type="ECO:0000256" key="1">
    <source>
        <dbReference type="SAM" id="MobiDB-lite"/>
    </source>
</evidence>
<dbReference type="Proteomes" id="UP000183107">
    <property type="component" value="Unassembled WGS sequence"/>
</dbReference>
<keyword evidence="3" id="KW-1185">Reference proteome</keyword>